<evidence type="ECO:0000313" key="2">
    <source>
        <dbReference type="EMBL" id="KAJ7359939.1"/>
    </source>
</evidence>
<dbReference type="Proteomes" id="UP001218218">
    <property type="component" value="Unassembled WGS sequence"/>
</dbReference>
<proteinExistence type="predicted"/>
<evidence type="ECO:0000313" key="3">
    <source>
        <dbReference type="Proteomes" id="UP001218218"/>
    </source>
</evidence>
<dbReference type="AlphaFoldDB" id="A0AAD7EZL6"/>
<feature type="region of interest" description="Disordered" evidence="1">
    <location>
        <begin position="489"/>
        <end position="517"/>
    </location>
</feature>
<feature type="region of interest" description="Disordered" evidence="1">
    <location>
        <begin position="61"/>
        <end position="93"/>
    </location>
</feature>
<gene>
    <name evidence="2" type="ORF">DFH08DRAFT_1039274</name>
</gene>
<reference evidence="2" key="1">
    <citation type="submission" date="2023-03" db="EMBL/GenBank/DDBJ databases">
        <title>Massive genome expansion in bonnet fungi (Mycena s.s.) driven by repeated elements and novel gene families across ecological guilds.</title>
        <authorList>
            <consortium name="Lawrence Berkeley National Laboratory"/>
            <person name="Harder C.B."/>
            <person name="Miyauchi S."/>
            <person name="Viragh M."/>
            <person name="Kuo A."/>
            <person name="Thoen E."/>
            <person name="Andreopoulos B."/>
            <person name="Lu D."/>
            <person name="Skrede I."/>
            <person name="Drula E."/>
            <person name="Henrissat B."/>
            <person name="Morin E."/>
            <person name="Kohler A."/>
            <person name="Barry K."/>
            <person name="LaButti K."/>
            <person name="Morin E."/>
            <person name="Salamov A."/>
            <person name="Lipzen A."/>
            <person name="Mereny Z."/>
            <person name="Hegedus B."/>
            <person name="Baldrian P."/>
            <person name="Stursova M."/>
            <person name="Weitz H."/>
            <person name="Taylor A."/>
            <person name="Grigoriev I.V."/>
            <person name="Nagy L.G."/>
            <person name="Martin F."/>
            <person name="Kauserud H."/>
        </authorList>
    </citation>
    <scope>NUCLEOTIDE SEQUENCE</scope>
    <source>
        <strain evidence="2">CBHHK002</strain>
    </source>
</reference>
<dbReference type="EMBL" id="JARIHO010000006">
    <property type="protein sequence ID" value="KAJ7359939.1"/>
    <property type="molecule type" value="Genomic_DNA"/>
</dbReference>
<sequence length="517" mass="56668">MAASVPGPAGSTPHARVLRGHVTSESAAVESPTSPRFCSARCARACALPRPHACAAVRTRLAPPTRRSRRQGRAGLDVPPSLSRPLSPVYPTRARLGGHVTSEEAPRWDRAGQLPPLCSPPVSSSGLWARPGTRAPRHGPRTLVLRSSPSCFRHCRPHTRAFSARHLRKRRGGIAQLSSCARGRALAYDYARTRMEAPSSLSERCLRPHTVADALSSPPRLGCARRRLVRVQPQLRPAGLVQGSSTVCSSRPRRRLLALCLCGRCAARSRAELDPPFGHCARVCESSIWPLRVRPLPHPPRKIWARSTHLDQPSCFVPSRWIQEPRHFPEAGNQKGNIQENESTCALVAAQSCRAFQTRTLAIRLRGRGVRPASSSGNWIAGLGEARVEGLVLNGGLQTQRPRNASLRRRARGQPTLPVCARRGLAHDIDSLRPRRLRAASARTELAHLRARPPRLLGGQHMALVRWRWRLAGRRFQRAHCSRAVTSSLRGEASHTHGSALHSPCVDDPSTLRDGVS</sequence>
<keyword evidence="3" id="KW-1185">Reference proteome</keyword>
<name>A0AAD7EZL6_9AGAR</name>
<protein>
    <submittedName>
        <fullName evidence="2">Uncharacterized protein</fullName>
    </submittedName>
</protein>
<accession>A0AAD7EZL6</accession>
<evidence type="ECO:0000256" key="1">
    <source>
        <dbReference type="SAM" id="MobiDB-lite"/>
    </source>
</evidence>
<comment type="caution">
    <text evidence="2">The sequence shown here is derived from an EMBL/GenBank/DDBJ whole genome shotgun (WGS) entry which is preliminary data.</text>
</comment>
<organism evidence="2 3">
    <name type="scientific">Mycena albidolilacea</name>
    <dbReference type="NCBI Taxonomy" id="1033008"/>
    <lineage>
        <taxon>Eukaryota</taxon>
        <taxon>Fungi</taxon>
        <taxon>Dikarya</taxon>
        <taxon>Basidiomycota</taxon>
        <taxon>Agaricomycotina</taxon>
        <taxon>Agaricomycetes</taxon>
        <taxon>Agaricomycetidae</taxon>
        <taxon>Agaricales</taxon>
        <taxon>Marasmiineae</taxon>
        <taxon>Mycenaceae</taxon>
        <taxon>Mycena</taxon>
    </lineage>
</organism>
<feature type="compositionally biased region" description="Low complexity" evidence="1">
    <location>
        <begin position="76"/>
        <end position="91"/>
    </location>
</feature>